<dbReference type="PROSITE" id="PS01180">
    <property type="entry name" value="CUB"/>
    <property type="match status" value="1"/>
</dbReference>
<dbReference type="InterPro" id="IPR000152">
    <property type="entry name" value="EGF-type_Asp/Asn_hydroxyl_site"/>
</dbReference>
<evidence type="ECO:0000256" key="10">
    <source>
        <dbReference type="PROSITE-ProRule" id="PRU00460"/>
    </source>
</evidence>
<dbReference type="InterPro" id="IPR000742">
    <property type="entry name" value="EGF"/>
</dbReference>
<keyword evidence="6 11" id="KW-1133">Transmembrane helix</keyword>
<gene>
    <name evidence="15" type="primary">LOC113797116</name>
</gene>
<dbReference type="InterPro" id="IPR001881">
    <property type="entry name" value="EGF-like_Ca-bd_dom"/>
</dbReference>
<feature type="disulfide bond" evidence="10">
    <location>
        <begin position="1547"/>
        <end position="1556"/>
    </location>
</feature>
<feature type="domain" description="CUB" evidence="12">
    <location>
        <begin position="546"/>
        <end position="690"/>
    </location>
</feature>
<organism evidence="14 15">
    <name type="scientific">Dermatophagoides pteronyssinus</name>
    <name type="common">European house dust mite</name>
    <dbReference type="NCBI Taxonomy" id="6956"/>
    <lineage>
        <taxon>Eukaryota</taxon>
        <taxon>Metazoa</taxon>
        <taxon>Ecdysozoa</taxon>
        <taxon>Arthropoda</taxon>
        <taxon>Chelicerata</taxon>
        <taxon>Arachnida</taxon>
        <taxon>Acari</taxon>
        <taxon>Acariformes</taxon>
        <taxon>Sarcoptiformes</taxon>
        <taxon>Astigmata</taxon>
        <taxon>Psoroptidia</taxon>
        <taxon>Analgoidea</taxon>
        <taxon>Pyroglyphidae</taxon>
        <taxon>Dermatophagoidinae</taxon>
        <taxon>Dermatophagoides</taxon>
    </lineage>
</organism>
<dbReference type="SMART" id="SM00181">
    <property type="entry name" value="EGF"/>
    <property type="match status" value="3"/>
</dbReference>
<dbReference type="GO" id="GO:0005509">
    <property type="term" value="F:calcium ion binding"/>
    <property type="evidence" value="ECO:0007669"/>
    <property type="project" value="InterPro"/>
</dbReference>
<evidence type="ECO:0000256" key="7">
    <source>
        <dbReference type="ARBA" id="ARBA00023157"/>
    </source>
</evidence>
<name>A0A6P6YD24_DERPT</name>
<feature type="non-terminal residue" evidence="15">
    <location>
        <position position="1"/>
    </location>
</feature>
<keyword evidence="5" id="KW-0677">Repeat</keyword>
<dbReference type="PROSITE" id="PS01248">
    <property type="entry name" value="EGF_LAM_1"/>
    <property type="match status" value="2"/>
</dbReference>
<dbReference type="SMART" id="SM00180">
    <property type="entry name" value="EGF_Lam"/>
    <property type="match status" value="3"/>
</dbReference>
<comment type="subcellular location">
    <subcellularLocation>
        <location evidence="1">Membrane</location>
        <topology evidence="1">Single-pass membrane protein</topology>
    </subcellularLocation>
</comment>
<dbReference type="InterPro" id="IPR035914">
    <property type="entry name" value="Sperma_CUB_dom_sf"/>
</dbReference>
<dbReference type="RefSeq" id="XP_027203252.1">
    <property type="nucleotide sequence ID" value="XM_027347451.1"/>
</dbReference>
<feature type="domain" description="Laminin EGF-like" evidence="13">
    <location>
        <begin position="1527"/>
        <end position="1576"/>
    </location>
</feature>
<dbReference type="Pfam" id="PF24973">
    <property type="entry name" value="EGF_LMN_ATRN"/>
    <property type="match status" value="2"/>
</dbReference>
<keyword evidence="2" id="KW-0880">Kelch repeat</keyword>
<evidence type="ECO:0000256" key="1">
    <source>
        <dbReference type="ARBA" id="ARBA00004167"/>
    </source>
</evidence>
<dbReference type="InterPro" id="IPR002049">
    <property type="entry name" value="LE_dom"/>
</dbReference>
<proteinExistence type="predicted"/>
<keyword evidence="8" id="KW-0325">Glycoprotein</keyword>
<dbReference type="OrthoDB" id="263283at2759"/>
<dbReference type="GO" id="GO:0016020">
    <property type="term" value="C:membrane"/>
    <property type="evidence" value="ECO:0007669"/>
    <property type="project" value="UniProtKB-SubCell"/>
</dbReference>
<dbReference type="Gene3D" id="2.10.25.10">
    <property type="entry name" value="Laminin"/>
    <property type="match status" value="5"/>
</dbReference>
<dbReference type="Pfam" id="PF00053">
    <property type="entry name" value="EGF_laminin"/>
    <property type="match status" value="1"/>
</dbReference>
<evidence type="ECO:0000259" key="12">
    <source>
        <dbReference type="PROSITE" id="PS01180"/>
    </source>
</evidence>
<dbReference type="InterPro" id="IPR009030">
    <property type="entry name" value="Growth_fac_rcpt_cys_sf"/>
</dbReference>
<keyword evidence="11" id="KW-0472">Membrane</keyword>
<keyword evidence="3 11" id="KW-0812">Transmembrane</keyword>
<protein>
    <submittedName>
        <fullName evidence="15">Multiple epidermal growth factor-like domains protein 8</fullName>
    </submittedName>
</protein>
<keyword evidence="9 10" id="KW-0424">Laminin EGF-like domain</keyword>
<dbReference type="KEGG" id="dpte:113797116"/>
<dbReference type="Gene3D" id="2.120.10.80">
    <property type="entry name" value="Kelch-type beta propeller"/>
    <property type="match status" value="3"/>
</dbReference>
<evidence type="ECO:0000313" key="14">
    <source>
        <dbReference type="Proteomes" id="UP000515146"/>
    </source>
</evidence>
<evidence type="ECO:0000256" key="11">
    <source>
        <dbReference type="SAM" id="Phobius"/>
    </source>
</evidence>
<dbReference type="FunCoup" id="A0A6P6YD24">
    <property type="interactions" value="406"/>
</dbReference>
<dbReference type="OMA" id="HNNTEND"/>
<evidence type="ECO:0000256" key="9">
    <source>
        <dbReference type="ARBA" id="ARBA00023292"/>
    </source>
</evidence>
<evidence type="ECO:0000313" key="15">
    <source>
        <dbReference type="RefSeq" id="XP_027203252.1"/>
    </source>
</evidence>
<comment type="caution">
    <text evidence="10">Lacks conserved residue(s) required for the propagation of feature annotation.</text>
</comment>
<keyword evidence="4" id="KW-0732">Signal</keyword>
<dbReference type="Pfam" id="PF24981">
    <property type="entry name" value="Beta-prop_ATRN-LZTR1"/>
    <property type="match status" value="2"/>
</dbReference>
<dbReference type="InterPro" id="IPR056737">
    <property type="entry name" value="Beta-prop_ATRN-MKLN-like"/>
</dbReference>
<evidence type="ECO:0000256" key="5">
    <source>
        <dbReference type="ARBA" id="ARBA00022737"/>
    </source>
</evidence>
<dbReference type="InterPro" id="IPR015915">
    <property type="entry name" value="Kelch-typ_b-propeller"/>
</dbReference>
<evidence type="ECO:0000259" key="13">
    <source>
        <dbReference type="PROSITE" id="PS50027"/>
    </source>
</evidence>
<dbReference type="SUPFAM" id="SSF117281">
    <property type="entry name" value="Kelch motif"/>
    <property type="match status" value="2"/>
</dbReference>
<dbReference type="InterPro" id="IPR000859">
    <property type="entry name" value="CUB_dom"/>
</dbReference>
<evidence type="ECO:0000256" key="2">
    <source>
        <dbReference type="ARBA" id="ARBA00022441"/>
    </source>
</evidence>
<reference evidence="15" key="1">
    <citation type="submission" date="2025-08" db="UniProtKB">
        <authorList>
            <consortium name="RefSeq"/>
        </authorList>
    </citation>
    <scope>IDENTIFICATION</scope>
    <source>
        <strain evidence="15">Airmid</strain>
    </source>
</reference>
<evidence type="ECO:0000256" key="3">
    <source>
        <dbReference type="ARBA" id="ARBA00022692"/>
    </source>
</evidence>
<dbReference type="Proteomes" id="UP000515146">
    <property type="component" value="Unplaced"/>
</dbReference>
<dbReference type="InterPro" id="IPR056863">
    <property type="entry name" value="LMN_ATRN_NET-like_EGF"/>
</dbReference>
<dbReference type="CTD" id="1954"/>
<dbReference type="CDD" id="cd00055">
    <property type="entry name" value="EGF_Lam"/>
    <property type="match status" value="2"/>
</dbReference>
<sequence>FDLLLPTFILQYSFTKCPLNCSNHGQCIRNHCKCNDHYYGNSKWTKLFSNHQLFSARASHASVYDDRTDQIYIFGGRNYETIHSDLLSYSITKNEWINLTDCDINNNKNTYNNYRTNYKQPKPRWGHTMNIVNNSLIIFGGIGADGHQFNDIWIYNLVERYWIQPQTIFQIPPIAFHVAIIVDQQWLYIHGGRFENSSISSNIYRINLLSSLNNQWESLNKGRKLAAHTAIFYNRSILIFGGIDMNNNQLQNTLYQYNVDDNYWSIIRYRYHDQNLIPRKRALHSMLLLDNDYLMIFGGFIENDCDNKDDDDGTKIYLFSLKYRYWTMYDDHNQFPFKSISSHTMIRRKNFLFIFGGYYGQIRDEILVTKINHSIYDDHGHQNSSESTICKYFNVPNISMPDEMIIEKQRSTIFHSEQMIRIFGFIHHPLGSQTFDNNILRIYLRNGNNDNNLLNSTFDLSFHHYHNVFKRETKCAIGTYEDNSVVGNGRCLPCDCNGHGDHERGICHPKNGYCFCRNNTEGSNCNRCSTGYYGQPKNGGICFEQCQNKALILNATFGYFGSYQRSYVSKMKKIESSSTINHHHCMWIISTGPDYHSLRNQPSLQITIFKLWKLNCSHSTLIIYDGVPDFILQNQKSLSNQYRILASICGQQQQSNDLKLIANTGIATILYKTDYNFEQQQGFNASYQSMENNSSSNDAKWPQNSHQLEYFNNHLIFIGGHIHTLNLCLTLYSFDDDRWIQLDNQNGKNFPTNRYLHASTMIDDKLYVYGGVDLHTNQVLVEFWSASFIFDHDQNNLIKWINLTAADSKPPPLIGHTLTGIQLGQSKQDALILIGGYSPQNGYSSNQYVYLMKENQWILLKTKGSSPLGIIGHSTVYHHESGKIFIFGGLDFKESHKWAISNTIYQLDFHHSNPNNQFIWHRIQPRSVLNSIIPLYLHQAFTLPNYMLIFGGKKVINYRGSGGGGDRMMANNHDDPISYAYFYKCNRWIAIQNVSSSSWSNVSILNNRHRHSIQGSSWSITIDNQRILYRYESSSATTKNQPWSIEKIQLPKDFCEFFSNDQTQCLSTNGCSYCRRNSSSSTSGICFDQSLAAAVKFDCFEILNETSVGCINGRKECNQFTNCVDCTTVNYEFQDDNGGGCQWCADCHMANGHCIKMNDTCQQWDDDDNDHSYHNNEFVTSIGIGTGTGSTTICQNISIIEMKHCSTRRCLATDCQHCLLINQERRLSLSLSSLSFNHQIGDDNGCIWTKQVYKFIRFGHHLAMPTNPIFDWACIESSIIRFSVMKNVPTIPPLKCPKRCSQYYSCQSCLEETFGDESGSHECLWSELTGECMSSIYSTIKCQQNHQCGGFIYRLQPNDDDDHQHQCPAECETFEKANDCLSMLHCGWCAVDGLPIDGVGFCLQGDLQGPKYRHCSNQSIDLLSQLKHKSYYVPMKLWKTSWYYLKSPNENECLNGHHNCNQKSQICIDLIDGFMCQCKNGYRMFNDNGVVVCKPICQQGCLNGQCIEPNICQCNFGYIGHDCSIECQCNGHSLCPSSDRRYECIHCENNTQGKSCEQCKPFFIGNPTKPGEKCQSCSEFCHNHSELCFSQEDLSNLTTTELNEFNDTQWFKFGMEIIRHGPISPAITKCINCKNNTDGNQCEHCKLGYFKISDNIHDGCRQCMCNNHGSLCNPFNGENCDCHNNTENDRQCNYLTTKEYSNYINKTYYFKSSQIMTTYSLPCWMLQCTKCKDYFYGQPSNGHQCYRHMFLDKEYCLNSIRQENCIIDQQQQQQQNPEQNQLLLGRTIFFAIQPRYMNVDLKLIIFNVDGMIDLYMASKEDIFIIQNDPLNGFHQIFIDKKYIDYDQNESSTIDHVEIDKLIDFNNSSSKSSDQTSTIKSPYKMTLINLNELSSESSYFTMKNWYEIFIVKNVQNRLEITIPYRYHDLRTTRYYLMIYGSFLNDTDGDFIDKNQANIVVRQDQSRIDLFIFFCVFISCFFLFLSMSIMFWRLKQIIFIHHTRQLQQMELQLMANRPMATITILLDNDNDDNNDKRYLDDSESLIGFRPYNQESITPPSSSSKQRHRTIFHQLTANFKESPKKIYPEYSRTMINKQEQSIMNNRKRPSPRMPLVSLEPTFDGSAAILTTFIQFPHKKDNNDDNSNQSLQMAAASTLISLLLPRK</sequence>
<accession>A0A6P6YD24</accession>
<evidence type="ECO:0000256" key="8">
    <source>
        <dbReference type="ARBA" id="ARBA00023180"/>
    </source>
</evidence>
<feature type="domain" description="Laminin EGF-like" evidence="13">
    <location>
        <begin position="494"/>
        <end position="548"/>
    </location>
</feature>
<dbReference type="SUPFAM" id="SSF57184">
    <property type="entry name" value="Growth factor receptor domain"/>
    <property type="match status" value="2"/>
</dbReference>
<dbReference type="PROSITE" id="PS00022">
    <property type="entry name" value="EGF_1"/>
    <property type="match status" value="1"/>
</dbReference>
<keyword evidence="7 10" id="KW-1015">Disulfide bond</keyword>
<dbReference type="CDD" id="cd00054">
    <property type="entry name" value="EGF_CA"/>
    <property type="match status" value="1"/>
</dbReference>
<dbReference type="PANTHER" id="PTHR46093">
    <property type="entry name" value="ACYL-COA-BINDING DOMAIN-CONTAINING PROTEIN 5"/>
    <property type="match status" value="1"/>
</dbReference>
<feature type="disulfide bond" evidence="10">
    <location>
        <begin position="516"/>
        <end position="525"/>
    </location>
</feature>
<feature type="transmembrane region" description="Helical" evidence="11">
    <location>
        <begin position="1968"/>
        <end position="1990"/>
    </location>
</feature>
<dbReference type="InParanoid" id="A0A6P6YD24"/>
<dbReference type="SUPFAM" id="SSF49854">
    <property type="entry name" value="Spermadhesin, CUB domain"/>
    <property type="match status" value="1"/>
</dbReference>
<dbReference type="PROSITE" id="PS00010">
    <property type="entry name" value="ASX_HYDROXYL"/>
    <property type="match status" value="1"/>
</dbReference>
<dbReference type="FunFam" id="2.10.25.10:FF:000191">
    <property type="entry name" value="Multiple epidermal growth factor-like domains 8"/>
    <property type="match status" value="1"/>
</dbReference>
<evidence type="ECO:0000256" key="6">
    <source>
        <dbReference type="ARBA" id="ARBA00022989"/>
    </source>
</evidence>
<dbReference type="SUPFAM" id="SSF57196">
    <property type="entry name" value="EGF/Laminin"/>
    <property type="match status" value="1"/>
</dbReference>
<dbReference type="PANTHER" id="PTHR46093:SF16">
    <property type="entry name" value="MULTIPLE EGF-LIKE-DOMAINS 8"/>
    <property type="match status" value="1"/>
</dbReference>
<evidence type="ECO:0000256" key="4">
    <source>
        <dbReference type="ARBA" id="ARBA00022729"/>
    </source>
</evidence>
<dbReference type="PROSITE" id="PS50027">
    <property type="entry name" value="EGF_LAM_2"/>
    <property type="match status" value="2"/>
</dbReference>
<dbReference type="SMART" id="SM00179">
    <property type="entry name" value="EGF_CA"/>
    <property type="match status" value="1"/>
</dbReference>
<keyword evidence="14" id="KW-1185">Reference proteome</keyword>